<accession>A0A7X2L4S7</accession>
<name>A0A7X2L4S7_9BACL</name>
<sequence length="227" mass="25341">MEVYIYTMKAKEMIKENNTLREQMTPFNRSYFEDMIIAMRASRVDSIQAEVLLLDAAKHLLKEQSKGKNAKQTFGEKPEDYFKEIMNSIPARPVRSKLNYYLMIPTVALTCFFGILAIAGLLSEWISGSTGIFSKISLFTIIAVGAGSIILIELLMKWIHSLADDDAPKPKSFDIKGLGIYIGVVVIAIFAGTFLDTLFPIITISPWVSLILGLVGGGLLKFIFFKK</sequence>
<keyword evidence="1" id="KW-0472">Membrane</keyword>
<evidence type="ECO:0000256" key="1">
    <source>
        <dbReference type="SAM" id="Phobius"/>
    </source>
</evidence>
<keyword evidence="1" id="KW-0812">Transmembrane</keyword>
<feature type="transmembrane region" description="Helical" evidence="1">
    <location>
        <begin position="177"/>
        <end position="195"/>
    </location>
</feature>
<dbReference type="Pfam" id="PF06570">
    <property type="entry name" value="DUF1129"/>
    <property type="match status" value="1"/>
</dbReference>
<keyword evidence="1" id="KW-1133">Transmembrane helix</keyword>
<organism evidence="2 3">
    <name type="scientific">Paenibacillus monticola</name>
    <dbReference type="NCBI Taxonomy" id="2666075"/>
    <lineage>
        <taxon>Bacteria</taxon>
        <taxon>Bacillati</taxon>
        <taxon>Bacillota</taxon>
        <taxon>Bacilli</taxon>
        <taxon>Bacillales</taxon>
        <taxon>Paenibacillaceae</taxon>
        <taxon>Paenibacillus</taxon>
    </lineage>
</organism>
<gene>
    <name evidence="2" type="ORF">GJB61_30955</name>
</gene>
<reference evidence="2 3" key="1">
    <citation type="submission" date="2019-11" db="EMBL/GenBank/DDBJ databases">
        <title>Paenibacillus monticola sp. nov., a novel PGPR strain isolated from mountain sample in China.</title>
        <authorList>
            <person name="Zhao Q."/>
            <person name="Li H.-P."/>
            <person name="Zhang J.-L."/>
        </authorList>
    </citation>
    <scope>NUCLEOTIDE SEQUENCE [LARGE SCALE GENOMIC DNA]</scope>
    <source>
        <strain evidence="2 3">LC-T2</strain>
    </source>
</reference>
<evidence type="ECO:0000313" key="2">
    <source>
        <dbReference type="EMBL" id="MRN57352.1"/>
    </source>
</evidence>
<proteinExistence type="predicted"/>
<feature type="transmembrane region" description="Helical" evidence="1">
    <location>
        <begin position="100"/>
        <end position="126"/>
    </location>
</feature>
<evidence type="ECO:0000313" key="3">
    <source>
        <dbReference type="Proteomes" id="UP000463051"/>
    </source>
</evidence>
<keyword evidence="3" id="KW-1185">Reference proteome</keyword>
<dbReference type="InterPro" id="IPR009214">
    <property type="entry name" value="DUF1129"/>
</dbReference>
<dbReference type="AlphaFoldDB" id="A0A7X2L4S7"/>
<feature type="transmembrane region" description="Helical" evidence="1">
    <location>
        <begin position="132"/>
        <end position="156"/>
    </location>
</feature>
<dbReference type="SUPFAM" id="SSF158560">
    <property type="entry name" value="BH3980-like"/>
    <property type="match status" value="1"/>
</dbReference>
<dbReference type="EMBL" id="WJXB01000025">
    <property type="protein sequence ID" value="MRN57352.1"/>
    <property type="molecule type" value="Genomic_DNA"/>
</dbReference>
<protein>
    <submittedName>
        <fullName evidence="2">DUF1129 family protein</fullName>
    </submittedName>
</protein>
<feature type="transmembrane region" description="Helical" evidence="1">
    <location>
        <begin position="201"/>
        <end position="224"/>
    </location>
</feature>
<dbReference type="Proteomes" id="UP000463051">
    <property type="component" value="Unassembled WGS sequence"/>
</dbReference>
<comment type="caution">
    <text evidence="2">The sequence shown here is derived from an EMBL/GenBank/DDBJ whole genome shotgun (WGS) entry which is preliminary data.</text>
</comment>